<dbReference type="Proteomes" id="UP000197003">
    <property type="component" value="Chromosome"/>
</dbReference>
<gene>
    <name evidence="1" type="ORF">B9G79_12040</name>
</gene>
<evidence type="ECO:0000313" key="1">
    <source>
        <dbReference type="EMBL" id="ASD64245.1"/>
    </source>
</evidence>
<evidence type="ECO:0000313" key="2">
    <source>
        <dbReference type="Proteomes" id="UP000197003"/>
    </source>
</evidence>
<protein>
    <submittedName>
        <fullName evidence="1">Uncharacterized protein</fullName>
    </submittedName>
</protein>
<sequence length="183" mass="21192">MNSRESRREFKRQASKLLATAEQWYGGRDKTWNFAGVTFSSDGPYLYYPPGDEKMVEIHLMKGVKDDQALYQLSHEVVHLLAPARHPPAIMLEEGLAVKFSIEAPNYMGRDYRRLAIEDLKTNSNYCAAYNLVRELLILKPKAVMQLRSEEPNFFAMTPEFITKTLGVDLEFAVRLTERRQMR</sequence>
<accession>A0A1Z3N9Y6</accession>
<reference evidence="1 2" key="1">
    <citation type="submission" date="2017-04" db="EMBL/GenBank/DDBJ databases">
        <title>Whole genome sequence of Bdellovibrio bacteriovorus strain SSB218315.</title>
        <authorList>
            <person name="Oyedara O."/>
            <person name="Rodriguez-Perez M.A."/>
        </authorList>
    </citation>
    <scope>NUCLEOTIDE SEQUENCE [LARGE SCALE GENOMIC DNA]</scope>
    <source>
        <strain evidence="1 2">SSB218315</strain>
    </source>
</reference>
<dbReference type="EMBL" id="CP020946">
    <property type="protein sequence ID" value="ASD64245.1"/>
    <property type="molecule type" value="Genomic_DNA"/>
</dbReference>
<dbReference type="OrthoDB" id="6625194at2"/>
<dbReference type="AlphaFoldDB" id="A0A1Z3N9Y6"/>
<dbReference type="RefSeq" id="WP_088565724.1">
    <property type="nucleotide sequence ID" value="NZ_CP020946.1"/>
</dbReference>
<proteinExistence type="predicted"/>
<name>A0A1Z3N9Y6_BDEBC</name>
<organism evidence="1 2">
    <name type="scientific">Bdellovibrio bacteriovorus</name>
    <dbReference type="NCBI Taxonomy" id="959"/>
    <lineage>
        <taxon>Bacteria</taxon>
        <taxon>Pseudomonadati</taxon>
        <taxon>Bdellovibrionota</taxon>
        <taxon>Bdellovibrionia</taxon>
        <taxon>Bdellovibrionales</taxon>
        <taxon>Pseudobdellovibrionaceae</taxon>
        <taxon>Bdellovibrio</taxon>
    </lineage>
</organism>